<dbReference type="PATRIC" id="fig|1232683.4.peg.1204"/>
<sequence>MNSWQHGALAQGLLRCHDCTALWPVTMDSQHCPRCGAPLHSRAPNSLVRTWALLLTATLLMLPANLLPIMRVAMLGQGEASTIFGGVIELTKHGLWGIAIVVLAASILIPVGKILALTSLLLTIQFRWTTNLRQKMIMFRIVHWIGRWSMLDIFVVGILVALVQFGNLAYIVGQTGALAFGGVVVFTMLAANTLDTRLIWDRHLQEASIGSET</sequence>
<keyword evidence="9" id="KW-1185">Reference proteome</keyword>
<evidence type="ECO:0000256" key="6">
    <source>
        <dbReference type="ARBA" id="ARBA00023136"/>
    </source>
</evidence>
<dbReference type="STRING" id="1232683.ADIMK_1214"/>
<evidence type="ECO:0000256" key="4">
    <source>
        <dbReference type="ARBA" id="ARBA00022692"/>
    </source>
</evidence>
<accession>A0A081G1V6</accession>
<comment type="caution">
    <text evidence="8">The sequence shown here is derived from an EMBL/GenBank/DDBJ whole genome shotgun (WGS) entry which is preliminary data.</text>
</comment>
<feature type="transmembrane region" description="Helical" evidence="7">
    <location>
        <begin position="171"/>
        <end position="194"/>
    </location>
</feature>
<feature type="transmembrane region" description="Helical" evidence="7">
    <location>
        <begin position="51"/>
        <end position="74"/>
    </location>
</feature>
<keyword evidence="2" id="KW-1003">Cell membrane</keyword>
<evidence type="ECO:0000256" key="5">
    <source>
        <dbReference type="ARBA" id="ARBA00022989"/>
    </source>
</evidence>
<dbReference type="AlphaFoldDB" id="A0A081G1V6"/>
<feature type="transmembrane region" description="Helical" evidence="7">
    <location>
        <begin position="145"/>
        <end position="165"/>
    </location>
</feature>
<protein>
    <submittedName>
        <fullName evidence="8">Paraquat-inducible protein A</fullName>
    </submittedName>
</protein>
<evidence type="ECO:0000256" key="1">
    <source>
        <dbReference type="ARBA" id="ARBA00004533"/>
    </source>
</evidence>
<dbReference type="Pfam" id="PF04403">
    <property type="entry name" value="PqiA"/>
    <property type="match status" value="1"/>
</dbReference>
<feature type="transmembrane region" description="Helical" evidence="7">
    <location>
        <begin position="94"/>
        <end position="124"/>
    </location>
</feature>
<reference evidence="8 9" key="1">
    <citation type="submission" date="2014-04" db="EMBL/GenBank/DDBJ databases">
        <title>Marinobacterium kochiensis sp. nov., isolated from sediment sample collected from Kochi backwaters in Kerala, India.</title>
        <authorList>
            <person name="Singh A."/>
            <person name="Pinnaka A.K."/>
        </authorList>
    </citation>
    <scope>NUCLEOTIDE SEQUENCE [LARGE SCALE GENOMIC DNA]</scope>
    <source>
        <strain evidence="8 9">AK27</strain>
    </source>
</reference>
<dbReference type="PANTHER" id="PTHR30462:SF1">
    <property type="entry name" value="INTERMEMBRANE TRANSPORT PROTEIN YEBS"/>
    <property type="match status" value="1"/>
</dbReference>
<dbReference type="PANTHER" id="PTHR30462">
    <property type="entry name" value="INTERMEMBRANE TRANSPORT PROTEIN PQIB-RELATED"/>
    <property type="match status" value="1"/>
</dbReference>
<evidence type="ECO:0000313" key="9">
    <source>
        <dbReference type="Proteomes" id="UP000028252"/>
    </source>
</evidence>
<proteinExistence type="predicted"/>
<dbReference type="InterPro" id="IPR051800">
    <property type="entry name" value="PqiA-PqiB_transport"/>
</dbReference>
<gene>
    <name evidence="8" type="ORF">ADIMK_1214</name>
</gene>
<keyword evidence="6 7" id="KW-0472">Membrane</keyword>
<comment type="subcellular location">
    <subcellularLocation>
        <location evidence="1">Cell inner membrane</location>
    </subcellularLocation>
</comment>
<dbReference type="InterPro" id="IPR007498">
    <property type="entry name" value="PqiA-like"/>
</dbReference>
<dbReference type="EMBL" id="JMQN01000015">
    <property type="protein sequence ID" value="KEA64761.1"/>
    <property type="molecule type" value="Genomic_DNA"/>
</dbReference>
<dbReference type="eggNOG" id="COG2995">
    <property type="taxonomic scope" value="Bacteria"/>
</dbReference>
<keyword evidence="4 7" id="KW-0812">Transmembrane</keyword>
<name>A0A081G1V6_9GAMM</name>
<dbReference type="Proteomes" id="UP000028252">
    <property type="component" value="Unassembled WGS sequence"/>
</dbReference>
<evidence type="ECO:0000256" key="2">
    <source>
        <dbReference type="ARBA" id="ARBA00022475"/>
    </source>
</evidence>
<dbReference type="OrthoDB" id="9800207at2"/>
<keyword evidence="3" id="KW-0997">Cell inner membrane</keyword>
<keyword evidence="5 7" id="KW-1133">Transmembrane helix</keyword>
<evidence type="ECO:0000313" key="8">
    <source>
        <dbReference type="EMBL" id="KEA64761.1"/>
    </source>
</evidence>
<evidence type="ECO:0000256" key="3">
    <source>
        <dbReference type="ARBA" id="ARBA00022519"/>
    </source>
</evidence>
<dbReference type="GO" id="GO:0005886">
    <property type="term" value="C:plasma membrane"/>
    <property type="evidence" value="ECO:0007669"/>
    <property type="project" value="UniProtKB-SubCell"/>
</dbReference>
<dbReference type="RefSeq" id="WP_051692540.1">
    <property type="nucleotide sequence ID" value="NZ_JMQN01000015.1"/>
</dbReference>
<evidence type="ECO:0000256" key="7">
    <source>
        <dbReference type="SAM" id="Phobius"/>
    </source>
</evidence>
<organism evidence="8 9">
    <name type="scientific">Marinobacterium lacunae</name>
    <dbReference type="NCBI Taxonomy" id="1232683"/>
    <lineage>
        <taxon>Bacteria</taxon>
        <taxon>Pseudomonadati</taxon>
        <taxon>Pseudomonadota</taxon>
        <taxon>Gammaproteobacteria</taxon>
        <taxon>Oceanospirillales</taxon>
        <taxon>Oceanospirillaceae</taxon>
        <taxon>Marinobacterium</taxon>
    </lineage>
</organism>